<reference evidence="2 3" key="1">
    <citation type="journal article" date="2016" name="Int. J. Syst. Evol. Microbiol.">
        <title>Chitinibacter fontanus sp. nov., isolated from a spring.</title>
        <authorList>
            <person name="Sheu S.Y."/>
            <person name="Li Y.S."/>
            <person name="Young C.C."/>
            <person name="Chen W.M."/>
        </authorList>
    </citation>
    <scope>NUCLEOTIDE SEQUENCE [LARGE SCALE GENOMIC DNA]</scope>
    <source>
        <strain evidence="2 3">STM-7</strain>
    </source>
</reference>
<accession>A0A7D5VBA0</accession>
<organism evidence="2 3">
    <name type="scientific">Chitinibacter fontanus</name>
    <dbReference type="NCBI Taxonomy" id="1737446"/>
    <lineage>
        <taxon>Bacteria</taxon>
        <taxon>Pseudomonadati</taxon>
        <taxon>Pseudomonadota</taxon>
        <taxon>Betaproteobacteria</taxon>
        <taxon>Neisseriales</taxon>
        <taxon>Chitinibacteraceae</taxon>
        <taxon>Chitinibacter</taxon>
    </lineage>
</organism>
<dbReference type="CDD" id="cd05483">
    <property type="entry name" value="retropepsin_like_bacteria"/>
    <property type="match status" value="1"/>
</dbReference>
<keyword evidence="2" id="KW-0645">Protease</keyword>
<evidence type="ECO:0000313" key="3">
    <source>
        <dbReference type="Proteomes" id="UP000510822"/>
    </source>
</evidence>
<feature type="chain" id="PRO_5029005876" evidence="1">
    <location>
        <begin position="19"/>
        <end position="212"/>
    </location>
</feature>
<sequence>MIKSFIMLSLLLSSLCFADDIVLIGTMGNKGVFQINGQKKTLQAGQESGSFKIIAIQGESALIANNGKQQQLQLGQGYVSSTNNGNDSGASVVLTADERGHYMADVFINQGSLKGVIDTGATHLSMSRPAAEYMKIAYKNGQAARTQTANGTIAAWIVKLPQIRLANVTLYDVPVVVRDSEDNSPILIGTSTLNRFQIKQEQNLMILTKKVY</sequence>
<dbReference type="Gene3D" id="2.40.70.10">
    <property type="entry name" value="Acid Proteases"/>
    <property type="match status" value="1"/>
</dbReference>
<dbReference type="GO" id="GO:0006508">
    <property type="term" value="P:proteolysis"/>
    <property type="evidence" value="ECO:0007669"/>
    <property type="project" value="UniProtKB-KW"/>
</dbReference>
<dbReference type="Pfam" id="PF13975">
    <property type="entry name" value="gag-asp_proteas"/>
    <property type="match status" value="1"/>
</dbReference>
<dbReference type="SUPFAM" id="SSF50630">
    <property type="entry name" value="Acid proteases"/>
    <property type="match status" value="1"/>
</dbReference>
<evidence type="ECO:0000313" key="2">
    <source>
        <dbReference type="EMBL" id="QLI82877.1"/>
    </source>
</evidence>
<gene>
    <name evidence="2" type="ORF">HZU75_15865</name>
</gene>
<dbReference type="InterPro" id="IPR034122">
    <property type="entry name" value="Retropepsin-like_bacterial"/>
</dbReference>
<keyword evidence="1" id="KW-0732">Signal</keyword>
<dbReference type="AlphaFoldDB" id="A0A7D5VBA0"/>
<name>A0A7D5VBA0_9NEIS</name>
<protein>
    <submittedName>
        <fullName evidence="2">Clan AA aspartic protease</fullName>
    </submittedName>
</protein>
<dbReference type="InterPro" id="IPR021109">
    <property type="entry name" value="Peptidase_aspartic_dom_sf"/>
</dbReference>
<dbReference type="GO" id="GO:0008233">
    <property type="term" value="F:peptidase activity"/>
    <property type="evidence" value="ECO:0007669"/>
    <property type="project" value="UniProtKB-KW"/>
</dbReference>
<dbReference type="InterPro" id="IPR011969">
    <property type="entry name" value="Clan_AA_Asp_peptidase_C"/>
</dbReference>
<dbReference type="Proteomes" id="UP000510822">
    <property type="component" value="Chromosome"/>
</dbReference>
<feature type="signal peptide" evidence="1">
    <location>
        <begin position="1"/>
        <end position="18"/>
    </location>
</feature>
<dbReference type="NCBIfam" id="TIGR02281">
    <property type="entry name" value="clan_AA_DTGA"/>
    <property type="match status" value="1"/>
</dbReference>
<keyword evidence="3" id="KW-1185">Reference proteome</keyword>
<dbReference type="EMBL" id="CP058952">
    <property type="protein sequence ID" value="QLI82877.1"/>
    <property type="molecule type" value="Genomic_DNA"/>
</dbReference>
<proteinExistence type="predicted"/>
<keyword evidence="2" id="KW-0378">Hydrolase</keyword>
<dbReference type="RefSeq" id="WP_180306951.1">
    <property type="nucleotide sequence ID" value="NZ_CP058952.1"/>
</dbReference>
<dbReference type="KEGG" id="cfon:HZU75_15865"/>
<evidence type="ECO:0000256" key="1">
    <source>
        <dbReference type="SAM" id="SignalP"/>
    </source>
</evidence>